<dbReference type="eggNOG" id="COG3203">
    <property type="taxonomic scope" value="Bacteria"/>
</dbReference>
<feature type="domain" description="Alginate export" evidence="2">
    <location>
        <begin position="47"/>
        <end position="394"/>
    </location>
</feature>
<proteinExistence type="predicted"/>
<keyword evidence="4" id="KW-1185">Reference proteome</keyword>
<dbReference type="Proteomes" id="UP000007394">
    <property type="component" value="Chromosome"/>
</dbReference>
<protein>
    <recommendedName>
        <fullName evidence="2">Alginate export domain-containing protein</fullName>
    </recommendedName>
</protein>
<sequence>MKKIILLFTIFLLTHSHLTFSQEIDGWKLNGQVQLRSEVDGRDFSNSTHPLTFTSLRTRLGVEKTFSGKVNFFVQFQDSRVFGEEGSPTTYTANVDLYQGYLKLIKPFDLDFNVQAGRFAMIYGTERFFGASNWSYFGRSFDGVRFSIMPESWDLDLFALTLNESVSFINNPLPSIYPYPQVETPSHSIYGFYKKNKISDKSKFDLTGFYEIDRREVRPDTNNIEVFTFGGTYWGNYGDFSTVFEAGYQLGSRGARDVSAYMISLSGNYNTGVSTFGLGVDILSGTDPTKTDKSNTYLPSYGTNHKFYGYMDYFPSNTFGLGVSDFYLKTSFSPVDSKFSLSADVHHFMSNQKSAADQNTFGQEIDLTIIYKFAQGTNITWGGSVFLPGDLMKTLYSPREDAAFWTYLMITANL</sequence>
<gene>
    <name evidence="3" type="ordered locus">IALB_0862</name>
</gene>
<dbReference type="HOGENOM" id="CLU_038567_0_0_10"/>
<feature type="signal peptide" evidence="1">
    <location>
        <begin position="1"/>
        <end position="21"/>
    </location>
</feature>
<reference evidence="3 4" key="1">
    <citation type="journal article" date="2012" name="Front. Microbiol.">
        <title>Complete genome of Ignavibacterium album, a metabolically versatile, flagellated, facultative anaerobe from the phylum Chlorobi.</title>
        <authorList>
            <person name="Liu Z."/>
            <person name="Frigaard N.-U."/>
            <person name="Vogl K."/>
            <person name="Iino T."/>
            <person name="Ohkuma M."/>
            <person name="Overmann J."/>
            <person name="Bryant D.A."/>
        </authorList>
    </citation>
    <scope>NUCLEOTIDE SEQUENCE [LARGE SCALE GENOMIC DNA]</scope>
    <source>
        <strain evidence="4">DSM 19864 / JCM 16511 / NBRC 101810 / Mat9-16</strain>
    </source>
</reference>
<organism evidence="3 4">
    <name type="scientific">Ignavibacterium album (strain DSM 19864 / JCM 16511 / NBRC 101810 / Mat9-16)</name>
    <dbReference type="NCBI Taxonomy" id="945713"/>
    <lineage>
        <taxon>Bacteria</taxon>
        <taxon>Pseudomonadati</taxon>
        <taxon>Ignavibacteriota</taxon>
        <taxon>Ignavibacteria</taxon>
        <taxon>Ignavibacteriales</taxon>
        <taxon>Ignavibacteriaceae</taxon>
        <taxon>Ignavibacterium</taxon>
    </lineage>
</organism>
<name>I0AHW7_IGNAJ</name>
<dbReference type="KEGG" id="ial:IALB_0862"/>
<accession>I0AHW7</accession>
<feature type="chain" id="PRO_5003624437" description="Alginate export domain-containing protein" evidence="1">
    <location>
        <begin position="22"/>
        <end position="414"/>
    </location>
</feature>
<evidence type="ECO:0000256" key="1">
    <source>
        <dbReference type="SAM" id="SignalP"/>
    </source>
</evidence>
<dbReference type="STRING" id="945713.IALB_0862"/>
<dbReference type="EMBL" id="CP003418">
    <property type="protein sequence ID" value="AFH48574.1"/>
    <property type="molecule type" value="Genomic_DNA"/>
</dbReference>
<dbReference type="RefSeq" id="WP_014559730.1">
    <property type="nucleotide sequence ID" value="NC_017464.1"/>
</dbReference>
<dbReference type="PATRIC" id="fig|945713.3.peg.866"/>
<dbReference type="InterPro" id="IPR025388">
    <property type="entry name" value="Alginate_export_dom"/>
</dbReference>
<dbReference type="Pfam" id="PF13372">
    <property type="entry name" value="Alginate_exp"/>
    <property type="match status" value="1"/>
</dbReference>
<evidence type="ECO:0000259" key="2">
    <source>
        <dbReference type="Pfam" id="PF13372"/>
    </source>
</evidence>
<evidence type="ECO:0000313" key="3">
    <source>
        <dbReference type="EMBL" id="AFH48574.1"/>
    </source>
</evidence>
<keyword evidence="1" id="KW-0732">Signal</keyword>
<dbReference type="OrthoDB" id="1070463at2"/>
<evidence type="ECO:0000313" key="4">
    <source>
        <dbReference type="Proteomes" id="UP000007394"/>
    </source>
</evidence>
<dbReference type="AlphaFoldDB" id="I0AHW7"/>